<gene>
    <name evidence="1" type="ORF">NX722_28385</name>
</gene>
<evidence type="ECO:0000313" key="1">
    <source>
        <dbReference type="EMBL" id="MCW7556485.1"/>
    </source>
</evidence>
<keyword evidence="2" id="KW-1185">Reference proteome</keyword>
<proteinExistence type="predicted"/>
<comment type="caution">
    <text evidence="1">The sequence shown here is derived from an EMBL/GenBank/DDBJ whole genome shotgun (WGS) entry which is preliminary data.</text>
</comment>
<protein>
    <submittedName>
        <fullName evidence="1">Uncharacterized protein</fullName>
    </submittedName>
</protein>
<dbReference type="EMBL" id="JAPFCC010000002">
    <property type="protein sequence ID" value="MCW7556485.1"/>
    <property type="molecule type" value="Genomic_DNA"/>
</dbReference>
<dbReference type="RefSeq" id="WP_262568786.1">
    <property type="nucleotide sequence ID" value="NZ_CP103299.1"/>
</dbReference>
<sequence>MYQLKDDSIIRLEDNAFIPKDDGNRDYVGYKKWCDEGNTPEVWQPEKPTLERAKAAKLQEINDGCDKELKKLIASYPQVEVISWDEQVLEAKAYQADSSATTTLLDGLAAGRGIEKAELVQRVIAKAEAFQAYSGRVIGQRQSLEDRLNSAETVNEVINISVEFGV</sequence>
<evidence type="ECO:0000313" key="2">
    <source>
        <dbReference type="Proteomes" id="UP001209854"/>
    </source>
</evidence>
<reference evidence="1 2" key="1">
    <citation type="submission" date="2022-10" db="EMBL/GenBank/DDBJ databases">
        <title>High-quality genome sequences of two octocoral-associated bacteria, Endozoicomonas euniceicola EF212 and Endozoicomonas gorgoniicola PS125.</title>
        <authorList>
            <person name="Chiou Y.-J."/>
            <person name="Chen Y.-H."/>
        </authorList>
    </citation>
    <scope>NUCLEOTIDE SEQUENCE [LARGE SCALE GENOMIC DNA]</scope>
    <source>
        <strain evidence="1 2">PS125</strain>
    </source>
</reference>
<organism evidence="1 2">
    <name type="scientific">Endozoicomonas gorgoniicola</name>
    <dbReference type="NCBI Taxonomy" id="1234144"/>
    <lineage>
        <taxon>Bacteria</taxon>
        <taxon>Pseudomonadati</taxon>
        <taxon>Pseudomonadota</taxon>
        <taxon>Gammaproteobacteria</taxon>
        <taxon>Oceanospirillales</taxon>
        <taxon>Endozoicomonadaceae</taxon>
        <taxon>Endozoicomonas</taxon>
    </lineage>
</organism>
<accession>A0ABT3N4B1</accession>
<name>A0ABT3N4B1_9GAMM</name>
<dbReference type="Proteomes" id="UP001209854">
    <property type="component" value="Unassembled WGS sequence"/>
</dbReference>